<reference evidence="2 3" key="1">
    <citation type="submission" date="2014-01" db="EMBL/GenBank/DDBJ databases">
        <title>Plasmidome dynamics in the species complex Clostridium novyi sensu lato converts strains of independent lineages into distinctly different pathogens.</title>
        <authorList>
            <person name="Skarin H."/>
            <person name="Segerman B."/>
        </authorList>
    </citation>
    <scope>NUCLEOTIDE SEQUENCE [LARGE SCALE GENOMIC DNA]</scope>
    <source>
        <strain evidence="2 3">DC5</strain>
    </source>
</reference>
<keyword evidence="1" id="KW-0472">Membrane</keyword>
<proteinExistence type="predicted"/>
<organism evidence="2 3">
    <name type="scientific">Clostridium botulinum C/D str. DC5</name>
    <dbReference type="NCBI Taxonomy" id="1443128"/>
    <lineage>
        <taxon>Bacteria</taxon>
        <taxon>Bacillati</taxon>
        <taxon>Bacillota</taxon>
        <taxon>Clostridia</taxon>
        <taxon>Eubacteriales</taxon>
        <taxon>Clostridiaceae</taxon>
        <taxon>Clostridium</taxon>
    </lineage>
</organism>
<evidence type="ECO:0000256" key="1">
    <source>
        <dbReference type="SAM" id="Phobius"/>
    </source>
</evidence>
<comment type="caution">
    <text evidence="2">The sequence shown here is derived from an EMBL/GenBank/DDBJ whole genome shotgun (WGS) entry which is preliminary data.</text>
</comment>
<evidence type="ECO:0008006" key="4">
    <source>
        <dbReference type="Google" id="ProtNLM"/>
    </source>
</evidence>
<dbReference type="EMBL" id="JDRY01000028">
    <property type="protein sequence ID" value="KGM99837.1"/>
    <property type="molecule type" value="Genomic_DNA"/>
</dbReference>
<keyword evidence="1" id="KW-0812">Transmembrane</keyword>
<evidence type="ECO:0000313" key="2">
    <source>
        <dbReference type="EMBL" id="KGM99837.1"/>
    </source>
</evidence>
<dbReference type="AlphaFoldDB" id="A0A0A0IFT0"/>
<feature type="transmembrane region" description="Helical" evidence="1">
    <location>
        <begin position="16"/>
        <end position="34"/>
    </location>
</feature>
<name>A0A0A0IFT0_CLOBO</name>
<dbReference type="RefSeq" id="WP_039258602.1">
    <property type="nucleotide sequence ID" value="NZ_JDRY01000028.1"/>
</dbReference>
<evidence type="ECO:0000313" key="3">
    <source>
        <dbReference type="Proteomes" id="UP000030014"/>
    </source>
</evidence>
<protein>
    <recommendedName>
        <fullName evidence="4">VCBS repeat-containing protein</fullName>
    </recommendedName>
</protein>
<accession>A0A0A0IFT0</accession>
<dbReference type="Proteomes" id="UP000030014">
    <property type="component" value="Unassembled WGS sequence"/>
</dbReference>
<sequence length="318" mass="36839">MKILKLKVFFFKRKHIYYFVFILVLIVFCAFSIISNGKSSYITFNANSNKKTFKADITGDGKDDTLYILTNKDKYHLQVTTEKHNFNLQPNKALETLGSYYSHWPIRVKLLDVSRDKIPEIFVQSSQSNVSLQHIFAYKDNKFKDIFCSYNNILGFIDHSNNKTPKILSGKLYGGEFNFENYIIIDNKLEKYNGNIKDTFMGKDSISTFINIITSLNGSYTPNNENIFHSNIDTNSLDMLPHLAGYANNYVFQDAIFMDTRCDKSGEPTNVQWILNFRGTPIDSNGELKNYTLKVNLCRCKNCIDKYYFKILSIQLIK</sequence>
<keyword evidence="1" id="KW-1133">Transmembrane helix</keyword>
<gene>
    <name evidence="2" type="ORF">Z955_05845</name>
</gene>